<accession>D8P6H1</accession>
<organism evidence="1">
    <name type="scientific">Ralstonia solanacearum CFBP2957</name>
    <dbReference type="NCBI Taxonomy" id="859656"/>
    <lineage>
        <taxon>Bacteria</taxon>
        <taxon>Pseudomonadati</taxon>
        <taxon>Pseudomonadota</taxon>
        <taxon>Betaproteobacteria</taxon>
        <taxon>Burkholderiales</taxon>
        <taxon>Burkholderiaceae</taxon>
        <taxon>Ralstonia</taxon>
        <taxon>Ralstonia solanacearum species complex</taxon>
    </lineage>
</organism>
<keyword evidence="1" id="KW-0614">Plasmid</keyword>
<dbReference type="SUPFAM" id="SSF51126">
    <property type="entry name" value="Pectin lyase-like"/>
    <property type="match status" value="1"/>
</dbReference>
<geneLocation type="plasmid" evidence="1">
    <name>RCFBPv3_mp</name>
</geneLocation>
<protein>
    <submittedName>
        <fullName evidence="1">Uncharacterized protein</fullName>
    </submittedName>
</protein>
<sequence>MFRAELDTSVSPTDNLNPWVTYGSTGSGTPLGLAIDIASGGSLTGGRIELLATDQGAGVRHAGAALAMAGDLVVSSTGDRDASIWISSSTLSTRAGRNFCCVGQRSILIAFRSFLPQAC</sequence>
<reference evidence="1" key="2">
    <citation type="submission" date="2010-02" db="EMBL/GenBank/DDBJ databases">
        <authorList>
            <person name="Genoscope - CEA"/>
        </authorList>
    </citation>
    <scope>NUCLEOTIDE SEQUENCE</scope>
    <source>
        <strain evidence="1">CFBP2957</strain>
        <plasmid evidence="1">RCFBPv3_mp</plasmid>
    </source>
</reference>
<dbReference type="InterPro" id="IPR011050">
    <property type="entry name" value="Pectin_lyase_fold/virulence"/>
</dbReference>
<dbReference type="EMBL" id="FP885907">
    <property type="protein sequence ID" value="CBJ54507.1"/>
    <property type="molecule type" value="Genomic_DNA"/>
</dbReference>
<dbReference type="Gene3D" id="2.160.20.10">
    <property type="entry name" value="Single-stranded right-handed beta-helix, Pectin lyase-like"/>
    <property type="match status" value="1"/>
</dbReference>
<evidence type="ECO:0000313" key="1">
    <source>
        <dbReference type="EMBL" id="CBJ54507.1"/>
    </source>
</evidence>
<reference evidence="1" key="1">
    <citation type="journal article" date="2010" name="BMC Genomics">
        <title>Genomes of three tomato pathogens within the Ralstonia solanacearum species complex reveal significant evolutionary divergence.</title>
        <authorList>
            <person name="Remenant B."/>
            <person name="Coupat-Goutaland B."/>
            <person name="Guidot A."/>
            <person name="Cellier G."/>
            <person name="Wicker E."/>
            <person name="Allen C."/>
            <person name="Fegan M."/>
            <person name="Pruvost O."/>
            <person name="Elbaz M."/>
            <person name="Calteau A."/>
            <person name="Salvignol G."/>
            <person name="Mornico D."/>
            <person name="Mangenot S."/>
            <person name="Barbe V."/>
            <person name="Medigue C."/>
            <person name="Prior P."/>
        </authorList>
    </citation>
    <scope>NUCLEOTIDE SEQUENCE [LARGE SCALE GENOMIC DNA]</scope>
    <source>
        <strain evidence="1">CFBP2957</strain>
        <plasmid evidence="1">RCFBPv3_mp</plasmid>
    </source>
</reference>
<gene>
    <name evidence="1" type="ORF">RCFBP_mp30424</name>
</gene>
<name>D8P6H1_RALSL</name>
<dbReference type="AlphaFoldDB" id="D8P6H1"/>
<dbReference type="InterPro" id="IPR012334">
    <property type="entry name" value="Pectin_lyas_fold"/>
</dbReference>
<dbReference type="PATRIC" id="fig|859656.5.peg.4848"/>
<proteinExistence type="predicted"/>